<dbReference type="HOGENOM" id="CLU_2790848_0_0_6"/>
<dbReference type="AlphaFoldDB" id="F3CAK1"/>
<gene>
    <name evidence="1" type="ORF">Pgy4_24853</name>
</gene>
<comment type="caution">
    <text evidence="1">The sequence shown here is derived from an EMBL/GenBank/DDBJ whole genome shotgun (WGS) entry which is preliminary data.</text>
</comment>
<dbReference type="EMBL" id="ADWY01001204">
    <property type="protein sequence ID" value="EGH16293.1"/>
    <property type="molecule type" value="Genomic_DNA"/>
</dbReference>
<evidence type="ECO:0000313" key="2">
    <source>
        <dbReference type="Proteomes" id="UP000005466"/>
    </source>
</evidence>
<reference evidence="1 2" key="1">
    <citation type="journal article" date="2011" name="PLoS Pathog.">
        <title>Dynamic evolution of pathogenicity revealed by sequencing and comparative genomics of 19 Pseudomonas syringae isolates.</title>
        <authorList>
            <person name="Baltrus D.A."/>
            <person name="Nishimura M.T."/>
            <person name="Romanchuk A."/>
            <person name="Chang J.H."/>
            <person name="Mukhtar M.S."/>
            <person name="Cherkis K."/>
            <person name="Roach J."/>
            <person name="Grant S.R."/>
            <person name="Jones C.D."/>
            <person name="Dangl J.L."/>
        </authorList>
    </citation>
    <scope>NUCLEOTIDE SEQUENCE [LARGE SCALE GENOMIC DNA]</scope>
    <source>
        <strain evidence="2">race 4</strain>
    </source>
</reference>
<dbReference type="Proteomes" id="UP000005466">
    <property type="component" value="Unassembled WGS sequence"/>
</dbReference>
<protein>
    <submittedName>
        <fullName evidence="1">Uncharacterized protein</fullName>
    </submittedName>
</protein>
<name>F3CAK1_PSESG</name>
<organism evidence="1 2">
    <name type="scientific">Pseudomonas savastanoi pv. glycinea str. race 4</name>
    <dbReference type="NCBI Taxonomy" id="875330"/>
    <lineage>
        <taxon>Bacteria</taxon>
        <taxon>Pseudomonadati</taxon>
        <taxon>Pseudomonadota</taxon>
        <taxon>Gammaproteobacteria</taxon>
        <taxon>Pseudomonadales</taxon>
        <taxon>Pseudomonadaceae</taxon>
        <taxon>Pseudomonas</taxon>
    </lineage>
</organism>
<accession>F3CAK1</accession>
<proteinExistence type="predicted"/>
<evidence type="ECO:0000313" key="1">
    <source>
        <dbReference type="EMBL" id="EGH16293.1"/>
    </source>
</evidence>
<sequence>MQLSDIFLIRHKASAEDDVQNLLRHRVAPLRRDQRTRCAGCWVFIYKLAACQAYARHTLGIIHIVFLS</sequence>
<dbReference type="BioCyc" id="PSYR875330:G11XH-4758-MONOMER"/>